<feature type="region of interest" description="Disordered" evidence="1">
    <location>
        <begin position="340"/>
        <end position="362"/>
    </location>
</feature>
<dbReference type="Proteomes" id="UP001500033">
    <property type="component" value="Unassembled WGS sequence"/>
</dbReference>
<comment type="caution">
    <text evidence="2">The sequence shown here is derived from an EMBL/GenBank/DDBJ whole genome shotgun (WGS) entry which is preliminary data.</text>
</comment>
<protein>
    <recommendedName>
        <fullName evidence="4">HEAT repeat domain-containing protein</fullName>
    </recommendedName>
</protein>
<accession>A0ABN1SL26</accession>
<evidence type="ECO:0000313" key="2">
    <source>
        <dbReference type="EMBL" id="GAA0994618.1"/>
    </source>
</evidence>
<proteinExistence type="predicted"/>
<evidence type="ECO:0000256" key="1">
    <source>
        <dbReference type="SAM" id="MobiDB-lite"/>
    </source>
</evidence>
<dbReference type="EMBL" id="BAAAIE010000069">
    <property type="protein sequence ID" value="GAA0994618.1"/>
    <property type="molecule type" value="Genomic_DNA"/>
</dbReference>
<gene>
    <name evidence="2" type="ORF">GCM10009576_076140</name>
</gene>
<name>A0ABN1SL26_9ACTN</name>
<reference evidence="2 3" key="1">
    <citation type="journal article" date="2019" name="Int. J. Syst. Evol. Microbiol.">
        <title>The Global Catalogue of Microorganisms (GCM) 10K type strain sequencing project: providing services to taxonomists for standard genome sequencing and annotation.</title>
        <authorList>
            <consortium name="The Broad Institute Genomics Platform"/>
            <consortium name="The Broad Institute Genome Sequencing Center for Infectious Disease"/>
            <person name="Wu L."/>
            <person name="Ma J."/>
        </authorList>
    </citation>
    <scope>NUCLEOTIDE SEQUENCE [LARGE SCALE GENOMIC DNA]</scope>
    <source>
        <strain evidence="2 3">JCM 11445</strain>
    </source>
</reference>
<evidence type="ECO:0008006" key="4">
    <source>
        <dbReference type="Google" id="ProtNLM"/>
    </source>
</evidence>
<organism evidence="2 3">
    <name type="scientific">Streptomyces rhizosphaericus</name>
    <dbReference type="NCBI Taxonomy" id="114699"/>
    <lineage>
        <taxon>Bacteria</taxon>
        <taxon>Bacillati</taxon>
        <taxon>Actinomycetota</taxon>
        <taxon>Actinomycetes</taxon>
        <taxon>Kitasatosporales</taxon>
        <taxon>Streptomycetaceae</taxon>
        <taxon>Streptomyces</taxon>
        <taxon>Streptomyces violaceusniger group</taxon>
    </lineage>
</organism>
<evidence type="ECO:0000313" key="3">
    <source>
        <dbReference type="Proteomes" id="UP001500033"/>
    </source>
</evidence>
<sequence>MAAVAAAAGGRTGHLAARLADPDPVVRHRAPDTGRRGGHGAVPDAALEAAFEDAPATVRRDLARTVVAGRRTALADRLIEPFRERWGDGEAARLLPGCGAETVARLLPGLFHAVRGWRPLVSRHPVAVLDEAARQLAALPAPLRADWWTRYAPCVALAAPVEPERVLELLEDYGQGPLPTPVRARLSALVTADPSGTLRLLLAPEHSGTRRRLDRAVLRRMVRADPPELAELGRALRHDADPEALARLLAALPPARRSALYDRATYDQSSGDQAMYGQATGDRATGDQAMYGQAIGGQAIGGQAIGDRATGDRATGGQAADGQAMYGQFSGDQATYGQAADGQATYDQSTGGRDAAHAAHADHTVIEPAVLEVLPRPRRQAEARRMAVQARERGAPWTTVLESVAHLPVEEAREELAAAVRRSSAEDRALAHPLLIRCVARSGDPDALTELLRQLERLRNEQDPVRSAVLGALAHTHPALFTDDAAEQLDRIAADAISARDSSSATRQALRHLAVALLREHAVTGRRQLLGWALRTLTRLAGSVGAADLGRLDHQLRRGQEQAVFEALRPWLEAGAERVDHELTFALARSLGRRAHTLPELQELLWQAISFGSDATARTAIGLWLEPPAERDARVAELLAHEPSAAVLPPVLAVLTRRRTDLLDLVLGDTPPYGRFLTPGTHWTPPTGRDTGRWLPRQQAAAARVLDRAAADTSLRPGQRAAAVGVSAPIPGHGAATVRTWTDTDDVVLAETALAALARTDRPGEALPVLFAHAGGDRARVAMYAATRASRYVEPSRLGRLVRGVLAPDGVATAVPPVPAKVTSRKEAVRLAATLLPVADAAALLADAFELPGQHPDVQAACVAFGTGLLDTKRAWELLTAAASGRRELRHAVLRTRPLDLAEAHRGRYAQLIRAVYDTDDPEVAAAGYGALARWSPWAPDAAAVLVTAVTDLGNRASWRPAADALLDLMAAAPDGSPGDNPLASALAALAAAEARPGGPDAEPDRDRPAHRRIRHLADRLATLARMRPRVTRRTARAAGELLAGYETFVQEAAHVLVNAIDLDSRPGPLAAALARLARLHTTRPALAVRTADALRRRLNTAARPGSDAALLRAARELDEDGGHASGLFAATLTEVAGARTDWAEHWRERLRTLRGHPHADVRDAALRLTTTVE</sequence>
<keyword evidence="3" id="KW-1185">Reference proteome</keyword>